<evidence type="ECO:0000256" key="4">
    <source>
        <dbReference type="ARBA" id="ARBA00022989"/>
    </source>
</evidence>
<dbReference type="InterPro" id="IPR003838">
    <property type="entry name" value="ABC3_permease_C"/>
</dbReference>
<feature type="domain" description="MacB-like periplasmic core" evidence="9">
    <location>
        <begin position="21"/>
        <end position="248"/>
    </location>
</feature>
<keyword evidence="2" id="KW-1003">Cell membrane</keyword>
<protein>
    <submittedName>
        <fullName evidence="10">Putative ABC transporter permease protein</fullName>
    </submittedName>
</protein>
<evidence type="ECO:0000256" key="2">
    <source>
        <dbReference type="ARBA" id="ARBA00022475"/>
    </source>
</evidence>
<feature type="transmembrane region" description="Helical" evidence="7">
    <location>
        <begin position="728"/>
        <end position="753"/>
    </location>
</feature>
<feature type="domain" description="MacB-like periplasmic core" evidence="9">
    <location>
        <begin position="502"/>
        <end position="698"/>
    </location>
</feature>
<accession>G7H6E1</accession>
<name>G7H6E1_9ACTN</name>
<evidence type="ECO:0000256" key="6">
    <source>
        <dbReference type="ARBA" id="ARBA00038076"/>
    </source>
</evidence>
<dbReference type="AlphaFoldDB" id="G7H6E1"/>
<feature type="transmembrane region" description="Helical" evidence="7">
    <location>
        <begin position="502"/>
        <end position="523"/>
    </location>
</feature>
<evidence type="ECO:0000259" key="9">
    <source>
        <dbReference type="Pfam" id="PF12704"/>
    </source>
</evidence>
<feature type="domain" description="ABC3 transporter permease C-terminal" evidence="8">
    <location>
        <begin position="284"/>
        <end position="402"/>
    </location>
</feature>
<dbReference type="Proteomes" id="UP000035088">
    <property type="component" value="Unassembled WGS sequence"/>
</dbReference>
<evidence type="ECO:0000313" key="10">
    <source>
        <dbReference type="EMBL" id="GAB11416.1"/>
    </source>
</evidence>
<feature type="transmembrane region" description="Helical" evidence="7">
    <location>
        <begin position="418"/>
        <end position="441"/>
    </location>
</feature>
<evidence type="ECO:0000256" key="3">
    <source>
        <dbReference type="ARBA" id="ARBA00022692"/>
    </source>
</evidence>
<keyword evidence="5 7" id="KW-0472">Membrane</keyword>
<feature type="transmembrane region" description="Helical" evidence="7">
    <location>
        <begin position="820"/>
        <end position="841"/>
    </location>
</feature>
<dbReference type="PANTHER" id="PTHR30572">
    <property type="entry name" value="MEMBRANE COMPONENT OF TRANSPORTER-RELATED"/>
    <property type="match status" value="1"/>
</dbReference>
<dbReference type="InterPro" id="IPR050250">
    <property type="entry name" value="Macrolide_Exporter_MacB"/>
</dbReference>
<dbReference type="GO" id="GO:0022857">
    <property type="term" value="F:transmembrane transporter activity"/>
    <property type="evidence" value="ECO:0007669"/>
    <property type="project" value="TreeGrafter"/>
</dbReference>
<feature type="transmembrane region" description="Helical" evidence="7">
    <location>
        <begin position="20"/>
        <end position="40"/>
    </location>
</feature>
<feature type="transmembrane region" description="Helical" evidence="7">
    <location>
        <begin position="277"/>
        <end position="306"/>
    </location>
</feature>
<proteinExistence type="inferred from homology"/>
<feature type="transmembrane region" description="Helical" evidence="7">
    <location>
        <begin position="453"/>
        <end position="481"/>
    </location>
</feature>
<evidence type="ECO:0000259" key="8">
    <source>
        <dbReference type="Pfam" id="PF02687"/>
    </source>
</evidence>
<evidence type="ECO:0000256" key="1">
    <source>
        <dbReference type="ARBA" id="ARBA00004651"/>
    </source>
</evidence>
<comment type="subcellular location">
    <subcellularLocation>
        <location evidence="1">Cell membrane</location>
        <topology evidence="1">Multi-pass membrane protein</topology>
    </subcellularLocation>
</comment>
<evidence type="ECO:0000256" key="7">
    <source>
        <dbReference type="SAM" id="Phobius"/>
    </source>
</evidence>
<sequence>MASVMRRVSVRNLGAHKVRLFLTVFSVVLGTSFVAGSMIFTSSISHAFTSIFDNTAQGVAVQVAPRNPSEMAASGAQASPGVPNAIVDKLRANRDQLGYDRLAVNYNGLVAVATADGKALQTGNAPSVGTTYLPPDRAVALEESRILPGGRGPERAGEIAINSTAAEKAGLRVGSKTKIVTGQGRSEPQDVTVVGLLDWPFEVGGFVNVAFDEETASRIFSDGGHAGTVSLSARPGVSDAELAERVRNLIGPTPLKIQTGDEVRQEAKDAINTFLQIFTYILLAFAGIGIIVGTFIIYNTFAMIVAQRNRELALLRAVGASRRQVSRSVLTEAFIVGLLGAATGLAAGIGLAAGLRAIAIATTGLPDGGLRITPSAVIATLVVGVVVTMLSAWLPARRAARVAPVEAMRATMAEPRSLRIRTIAGLVVGAAGIAVTVAAALRQGVGPALAVGLGAILLIVAVVLVAPALSRPVIAALGLITRPFGKIGQLARTNAVRNPRRTAATAFALTIGLMLVAVIGTLGSTFKATIDESLDSNVAADFFVTGLNNAPVPPPVLQAARDADGVAEAVGAGMVVSTVGGKQVMGNAVVGGRLSDLVRYTVVEGTDVTPDGMLVDEPTSRAQGWTVGKTVTFTRADGATVDVPVVGTFERNDALGAWLVGSDAYDRIMPPSTQLLMGVFVRADPNADPEAVKQALTDATAKYLTVQVQTNEEFKSSVSSMIDQMLGVLYAMLGLALLVAVLGIINTLALSVVERRQEIGMQRAIGMVRGQVRRMIYLESVLIAVFGALLGVALGTGLAVAVVRTLREWGIGNPVLPWPLIVQTLVGAAVVGVIAAVWPAIRAARTKPLEAIADE</sequence>
<evidence type="ECO:0000256" key="5">
    <source>
        <dbReference type="ARBA" id="ARBA00023136"/>
    </source>
</evidence>
<dbReference type="PANTHER" id="PTHR30572:SF4">
    <property type="entry name" value="ABC TRANSPORTER PERMEASE YTRF"/>
    <property type="match status" value="1"/>
</dbReference>
<dbReference type="EMBL" id="BAEE01000068">
    <property type="protein sequence ID" value="GAB11416.1"/>
    <property type="molecule type" value="Genomic_DNA"/>
</dbReference>
<dbReference type="Pfam" id="PF02687">
    <property type="entry name" value="FtsX"/>
    <property type="match status" value="2"/>
</dbReference>
<dbReference type="STRING" id="1073574.GOARA_068_00750"/>
<keyword evidence="11" id="KW-1185">Reference proteome</keyword>
<feature type="transmembrane region" description="Helical" evidence="7">
    <location>
        <begin position="333"/>
        <end position="355"/>
    </location>
</feature>
<gene>
    <name evidence="10" type="ORF">GOARA_068_00750</name>
</gene>
<dbReference type="GO" id="GO:0005886">
    <property type="term" value="C:plasma membrane"/>
    <property type="evidence" value="ECO:0007669"/>
    <property type="project" value="UniProtKB-SubCell"/>
</dbReference>
<feature type="transmembrane region" description="Helical" evidence="7">
    <location>
        <begin position="774"/>
        <end position="800"/>
    </location>
</feature>
<feature type="transmembrane region" description="Helical" evidence="7">
    <location>
        <begin position="375"/>
        <end position="394"/>
    </location>
</feature>
<comment type="caution">
    <text evidence="10">The sequence shown here is derived from an EMBL/GenBank/DDBJ whole genome shotgun (WGS) entry which is preliminary data.</text>
</comment>
<dbReference type="Pfam" id="PF12704">
    <property type="entry name" value="MacB_PCD"/>
    <property type="match status" value="2"/>
</dbReference>
<keyword evidence="4 7" id="KW-1133">Transmembrane helix</keyword>
<organism evidence="10 11">
    <name type="scientific">Gordonia araii NBRC 100433</name>
    <dbReference type="NCBI Taxonomy" id="1073574"/>
    <lineage>
        <taxon>Bacteria</taxon>
        <taxon>Bacillati</taxon>
        <taxon>Actinomycetota</taxon>
        <taxon>Actinomycetes</taxon>
        <taxon>Mycobacteriales</taxon>
        <taxon>Gordoniaceae</taxon>
        <taxon>Gordonia</taxon>
    </lineage>
</organism>
<comment type="similarity">
    <text evidence="6">Belongs to the ABC-4 integral membrane protein family.</text>
</comment>
<reference evidence="10 11" key="1">
    <citation type="submission" date="2011-11" db="EMBL/GenBank/DDBJ databases">
        <title>Whole genome shotgun sequence of Gordonia araii NBRC 100433.</title>
        <authorList>
            <person name="Yoshida Y."/>
            <person name="Hosoyama A."/>
            <person name="Tsuchikane K."/>
            <person name="Katsumata H."/>
            <person name="Yamazaki S."/>
            <person name="Fujita N."/>
        </authorList>
    </citation>
    <scope>NUCLEOTIDE SEQUENCE [LARGE SCALE GENOMIC DNA]</scope>
    <source>
        <strain evidence="10 11">NBRC 100433</strain>
    </source>
</reference>
<feature type="domain" description="ABC3 transporter permease C-terminal" evidence="8">
    <location>
        <begin position="731"/>
        <end position="848"/>
    </location>
</feature>
<evidence type="ECO:0000313" key="11">
    <source>
        <dbReference type="Proteomes" id="UP000035088"/>
    </source>
</evidence>
<dbReference type="InterPro" id="IPR025857">
    <property type="entry name" value="MacB_PCD"/>
</dbReference>
<keyword evidence="3 7" id="KW-0812">Transmembrane</keyword>